<accession>A0A8H4L3X3</accession>
<dbReference type="Pfam" id="PF20150">
    <property type="entry name" value="2EXR"/>
    <property type="match status" value="1"/>
</dbReference>
<evidence type="ECO:0000313" key="3">
    <source>
        <dbReference type="Proteomes" id="UP000554235"/>
    </source>
</evidence>
<organism evidence="2 3">
    <name type="scientific">Fusarium albosuccineum</name>
    <dbReference type="NCBI Taxonomy" id="1237068"/>
    <lineage>
        <taxon>Eukaryota</taxon>
        <taxon>Fungi</taxon>
        <taxon>Dikarya</taxon>
        <taxon>Ascomycota</taxon>
        <taxon>Pezizomycotina</taxon>
        <taxon>Sordariomycetes</taxon>
        <taxon>Hypocreomycetidae</taxon>
        <taxon>Hypocreales</taxon>
        <taxon>Nectriaceae</taxon>
        <taxon>Fusarium</taxon>
        <taxon>Fusarium decemcellulare species complex</taxon>
    </lineage>
</organism>
<feature type="domain" description="2EXR" evidence="1">
    <location>
        <begin position="4"/>
        <end position="93"/>
    </location>
</feature>
<protein>
    <recommendedName>
        <fullName evidence="1">2EXR domain-containing protein</fullName>
    </recommendedName>
</protein>
<dbReference type="AlphaFoldDB" id="A0A8H4L3X3"/>
<reference evidence="2 3" key="1">
    <citation type="submission" date="2020-01" db="EMBL/GenBank/DDBJ databases">
        <title>Identification and distribution of gene clusters putatively required for synthesis of sphingolipid metabolism inhibitors in phylogenetically diverse species of the filamentous fungus Fusarium.</title>
        <authorList>
            <person name="Kim H.-S."/>
            <person name="Busman M."/>
            <person name="Brown D.W."/>
            <person name="Divon H."/>
            <person name="Uhlig S."/>
            <person name="Proctor R.H."/>
        </authorList>
    </citation>
    <scope>NUCLEOTIDE SEQUENCE [LARGE SCALE GENOMIC DNA]</scope>
    <source>
        <strain evidence="2 3">NRRL 20459</strain>
    </source>
</reference>
<evidence type="ECO:0000259" key="1">
    <source>
        <dbReference type="Pfam" id="PF20150"/>
    </source>
</evidence>
<keyword evidence="3" id="KW-1185">Reference proteome</keyword>
<comment type="caution">
    <text evidence="2">The sequence shown here is derived from an EMBL/GenBank/DDBJ whole genome shotgun (WGS) entry which is preliminary data.</text>
</comment>
<dbReference type="PANTHER" id="PTHR35910:SF1">
    <property type="entry name" value="2EXR DOMAIN-CONTAINING PROTEIN"/>
    <property type="match status" value="1"/>
</dbReference>
<dbReference type="OrthoDB" id="3473305at2759"/>
<gene>
    <name evidence="2" type="ORF">FALBO_12492</name>
</gene>
<evidence type="ECO:0000313" key="2">
    <source>
        <dbReference type="EMBL" id="KAF4460723.1"/>
    </source>
</evidence>
<proteinExistence type="predicted"/>
<dbReference type="InterPro" id="IPR045518">
    <property type="entry name" value="2EXR"/>
</dbReference>
<dbReference type="Proteomes" id="UP000554235">
    <property type="component" value="Unassembled WGS sequence"/>
</dbReference>
<sequence>MATFYPFPRLPFELRARIWKMTVEHRKVEVRYGRTYATWGPNYGPVRHVKTPTPIPTVMHVCHEARNLGLYHRAFALGNLPRYIWVNFEADLISIEERELEILGNDRRLIRRVQFYGENTADFFLFGESELDGFDCLEEVLVICRDDLEDLLERIEVLEGIQWPFPKDIITFIDKNDGQPLVDGSTLDEEMGIFKS</sequence>
<name>A0A8H4L3X3_9HYPO</name>
<dbReference type="PANTHER" id="PTHR35910">
    <property type="entry name" value="2EXR DOMAIN-CONTAINING PROTEIN"/>
    <property type="match status" value="1"/>
</dbReference>
<dbReference type="EMBL" id="JAADYS010001871">
    <property type="protein sequence ID" value="KAF4460723.1"/>
    <property type="molecule type" value="Genomic_DNA"/>
</dbReference>